<protein>
    <submittedName>
        <fullName evidence="2">Uncharacterized protein</fullName>
    </submittedName>
</protein>
<sequence length="71" mass="7975">MDYARCTDASGRPPQHEGDWPTEGSVYPVRLVQDAKTGAQMIYILGFSASAPHFNGFAPHRFRMVCSMWLN</sequence>
<dbReference type="EMBL" id="CP032317">
    <property type="protein sequence ID" value="AYA37588.1"/>
    <property type="molecule type" value="Genomic_DNA"/>
</dbReference>
<feature type="region of interest" description="Disordered" evidence="1">
    <location>
        <begin position="1"/>
        <end position="24"/>
    </location>
</feature>
<gene>
    <name evidence="2" type="ORF">D3Y59_11330</name>
</gene>
<dbReference type="Proteomes" id="UP000262802">
    <property type="component" value="Chromosome"/>
</dbReference>
<dbReference type="AlphaFoldDB" id="A0A3B7QWT1"/>
<proteinExistence type="predicted"/>
<name>A0A3B7QWT1_9BACT</name>
<dbReference type="OrthoDB" id="885024at2"/>
<evidence type="ECO:0000313" key="2">
    <source>
        <dbReference type="EMBL" id="AYA37588.1"/>
    </source>
</evidence>
<evidence type="ECO:0000313" key="3">
    <source>
        <dbReference type="Proteomes" id="UP000262802"/>
    </source>
</evidence>
<dbReference type="KEGG" id="hyh:D3Y59_11330"/>
<keyword evidence="3" id="KW-1185">Reference proteome</keyword>
<organism evidence="2 3">
    <name type="scientific">Hymenobacter oligotrophus</name>
    <dbReference type="NCBI Taxonomy" id="2319843"/>
    <lineage>
        <taxon>Bacteria</taxon>
        <taxon>Pseudomonadati</taxon>
        <taxon>Bacteroidota</taxon>
        <taxon>Cytophagia</taxon>
        <taxon>Cytophagales</taxon>
        <taxon>Hymenobacteraceae</taxon>
        <taxon>Hymenobacter</taxon>
    </lineage>
</organism>
<evidence type="ECO:0000256" key="1">
    <source>
        <dbReference type="SAM" id="MobiDB-lite"/>
    </source>
</evidence>
<reference evidence="2 3" key="1">
    <citation type="submission" date="2018-09" db="EMBL/GenBank/DDBJ databases">
        <title>Hymenobacter medium sp. nov., isolated from R2A medium.</title>
        <authorList>
            <person name="Yingchao G."/>
        </authorList>
    </citation>
    <scope>NUCLEOTIDE SEQUENCE [LARGE SCALE GENOMIC DNA]</scope>
    <source>
        <strain evidence="3">sh-6</strain>
    </source>
</reference>
<accession>A0A3B7QWT1</accession>